<protein>
    <submittedName>
        <fullName evidence="1">Uncharacterized protein</fullName>
    </submittedName>
</protein>
<dbReference type="OrthoDB" id="4946204at2"/>
<dbReference type="RefSeq" id="WP_005269480.1">
    <property type="nucleotide sequence ID" value="NZ_ANPE02000145.1"/>
</dbReference>
<evidence type="ECO:0000313" key="1">
    <source>
        <dbReference type="EMBL" id="EMY33895.1"/>
    </source>
</evidence>
<reference evidence="1 2" key="1">
    <citation type="journal article" date="2013" name="Genome Announc.">
        <title>Draft Genome Sequence of Arthrobacter crystallopoietes Strain BAB-32, Revealing Genes for Bioremediation.</title>
        <authorList>
            <person name="Joshi M.N."/>
            <person name="Pandit A.S."/>
            <person name="Sharma A."/>
            <person name="Pandya R.V."/>
            <person name="Desai S.M."/>
            <person name="Saxena A.K."/>
            <person name="Bagatharia S.B."/>
        </authorList>
    </citation>
    <scope>NUCLEOTIDE SEQUENCE [LARGE SCALE GENOMIC DNA]</scope>
    <source>
        <strain evidence="1 2">BAB-32</strain>
    </source>
</reference>
<keyword evidence="2" id="KW-1185">Reference proteome</keyword>
<accession>N1UXW9</accession>
<proteinExistence type="predicted"/>
<dbReference type="Proteomes" id="UP000010729">
    <property type="component" value="Unassembled WGS sequence"/>
</dbReference>
<sequence>MTHDTIFFTMTAEAPKGGERIFKGSVFQLFEDGAGGASFHSVEIAGDTAVLRGEIVGDRRLVTENGLAEYLEDILASKEAIHLDIDVRFEAPDLRLQAAA</sequence>
<dbReference type="EMBL" id="ANPE02000145">
    <property type="protein sequence ID" value="EMY33895.1"/>
    <property type="molecule type" value="Genomic_DNA"/>
</dbReference>
<organism evidence="1 2">
    <name type="scientific">Arthrobacter crystallopoietes BAB-32</name>
    <dbReference type="NCBI Taxonomy" id="1246476"/>
    <lineage>
        <taxon>Bacteria</taxon>
        <taxon>Bacillati</taxon>
        <taxon>Actinomycetota</taxon>
        <taxon>Actinomycetes</taxon>
        <taxon>Micrococcales</taxon>
        <taxon>Micrococcaceae</taxon>
        <taxon>Crystallibacter</taxon>
    </lineage>
</organism>
<evidence type="ECO:0000313" key="2">
    <source>
        <dbReference type="Proteomes" id="UP000010729"/>
    </source>
</evidence>
<dbReference type="AlphaFoldDB" id="N1UXW9"/>
<comment type="caution">
    <text evidence="1">The sequence shown here is derived from an EMBL/GenBank/DDBJ whole genome shotgun (WGS) entry which is preliminary data.</text>
</comment>
<name>N1UXW9_9MICC</name>
<gene>
    <name evidence="1" type="ORF">D477_012480</name>
</gene>